<evidence type="ECO:0000256" key="2">
    <source>
        <dbReference type="ARBA" id="ARBA00022552"/>
    </source>
</evidence>
<keyword evidence="2 6" id="KW-0698">rRNA processing</keyword>
<dbReference type="InterPro" id="IPR003682">
    <property type="entry name" value="rRNA_ssu_MeTfrase_G"/>
</dbReference>
<dbReference type="HAMAP" id="MF_00074">
    <property type="entry name" value="16SrRNA_methyltr_G"/>
    <property type="match status" value="1"/>
</dbReference>
<comment type="function">
    <text evidence="6">Specifically methylates the N7 position of guanine in position 527 of 16S rRNA.</text>
</comment>
<comment type="caution">
    <text evidence="7">The sequence shown here is derived from an EMBL/GenBank/DDBJ whole genome shotgun (WGS) entry which is preliminary data.</text>
</comment>
<dbReference type="EC" id="2.1.1.170" evidence="6"/>
<name>A0ABU2ZKB6_9SPHN</name>
<dbReference type="Pfam" id="PF02527">
    <property type="entry name" value="GidB"/>
    <property type="match status" value="1"/>
</dbReference>
<accession>A0ABU2ZKB6</accession>
<comment type="caution">
    <text evidence="6">Lacks conserved residue(s) required for the propagation of feature annotation.</text>
</comment>
<evidence type="ECO:0000256" key="6">
    <source>
        <dbReference type="HAMAP-Rule" id="MF_00074"/>
    </source>
</evidence>
<comment type="catalytic activity">
    <reaction evidence="6">
        <text>guanosine(527) in 16S rRNA + S-adenosyl-L-methionine = N(7)-methylguanosine(527) in 16S rRNA + S-adenosyl-L-homocysteine</text>
        <dbReference type="Rhea" id="RHEA:42732"/>
        <dbReference type="Rhea" id="RHEA-COMP:10209"/>
        <dbReference type="Rhea" id="RHEA-COMP:10210"/>
        <dbReference type="ChEBI" id="CHEBI:57856"/>
        <dbReference type="ChEBI" id="CHEBI:59789"/>
        <dbReference type="ChEBI" id="CHEBI:74269"/>
        <dbReference type="ChEBI" id="CHEBI:74480"/>
        <dbReference type="EC" id="2.1.1.170"/>
    </reaction>
</comment>
<organism evidence="7 8">
    <name type="scientific">Croceicoccus esteveae</name>
    <dbReference type="NCBI Taxonomy" id="3075597"/>
    <lineage>
        <taxon>Bacteria</taxon>
        <taxon>Pseudomonadati</taxon>
        <taxon>Pseudomonadota</taxon>
        <taxon>Alphaproteobacteria</taxon>
        <taxon>Sphingomonadales</taxon>
        <taxon>Erythrobacteraceae</taxon>
        <taxon>Croceicoccus</taxon>
    </lineage>
</organism>
<dbReference type="Proteomes" id="UP001259803">
    <property type="component" value="Unassembled WGS sequence"/>
</dbReference>
<reference evidence="7 8" key="1">
    <citation type="submission" date="2023-09" db="EMBL/GenBank/DDBJ databases">
        <authorList>
            <person name="Rey-Velasco X."/>
        </authorList>
    </citation>
    <scope>NUCLEOTIDE SEQUENCE [LARGE SCALE GENOMIC DNA]</scope>
    <source>
        <strain evidence="7 8">F390</strain>
    </source>
</reference>
<comment type="similarity">
    <text evidence="6">Belongs to the methyltransferase superfamily. RNA methyltransferase RsmG family.</text>
</comment>
<keyword evidence="1 6" id="KW-0963">Cytoplasm</keyword>
<feature type="binding site" evidence="6">
    <location>
        <position position="80"/>
    </location>
    <ligand>
        <name>S-adenosyl-L-methionine</name>
        <dbReference type="ChEBI" id="CHEBI:59789"/>
    </ligand>
</feature>
<keyword evidence="4 6" id="KW-0808">Transferase</keyword>
<sequence length="211" mass="22981">MAQSLAWLGRSPGRYSPVQIARLHKFTSMLLEENGQQNLIASATVPFLWSRHILDSAQLVDLVPRGTSGEWVDLGTGAGFPGMICAILCPDLPFTLVEERRKRADWLKKAMNANGLENTTVHHGRLSTLARRNAAIISARAFASLPDTLAQASHIATPETWWLLPKGKSAAEELAQMGEQGAMFHVEHSCTNDNAGIIVGRTTMIDTGALR</sequence>
<dbReference type="PANTHER" id="PTHR31760:SF0">
    <property type="entry name" value="S-ADENOSYL-L-METHIONINE-DEPENDENT METHYLTRANSFERASES SUPERFAMILY PROTEIN"/>
    <property type="match status" value="1"/>
</dbReference>
<dbReference type="SUPFAM" id="SSF53335">
    <property type="entry name" value="S-adenosyl-L-methionine-dependent methyltransferases"/>
    <property type="match status" value="1"/>
</dbReference>
<feature type="binding site" evidence="6">
    <location>
        <position position="75"/>
    </location>
    <ligand>
        <name>S-adenosyl-L-methionine</name>
        <dbReference type="ChEBI" id="CHEBI:59789"/>
    </ligand>
</feature>
<dbReference type="GO" id="GO:0008168">
    <property type="term" value="F:methyltransferase activity"/>
    <property type="evidence" value="ECO:0007669"/>
    <property type="project" value="UniProtKB-KW"/>
</dbReference>
<keyword evidence="5 6" id="KW-0949">S-adenosyl-L-methionine</keyword>
<dbReference type="GO" id="GO:0032259">
    <property type="term" value="P:methylation"/>
    <property type="evidence" value="ECO:0007669"/>
    <property type="project" value="UniProtKB-KW"/>
</dbReference>
<evidence type="ECO:0000313" key="8">
    <source>
        <dbReference type="Proteomes" id="UP001259803"/>
    </source>
</evidence>
<keyword evidence="8" id="KW-1185">Reference proteome</keyword>
<protein>
    <recommendedName>
        <fullName evidence="6">Ribosomal RNA small subunit methyltransferase G</fullName>
        <ecNumber evidence="6">2.1.1.170</ecNumber>
    </recommendedName>
    <alternativeName>
        <fullName evidence="6">16S rRNA 7-methylguanosine methyltransferase</fullName>
        <shortName evidence="6">16S rRNA m7G methyltransferase</shortName>
    </alternativeName>
</protein>
<evidence type="ECO:0000256" key="3">
    <source>
        <dbReference type="ARBA" id="ARBA00022603"/>
    </source>
</evidence>
<keyword evidence="3 6" id="KW-0489">Methyltransferase</keyword>
<dbReference type="PANTHER" id="PTHR31760">
    <property type="entry name" value="S-ADENOSYL-L-METHIONINE-DEPENDENT METHYLTRANSFERASES SUPERFAMILY PROTEIN"/>
    <property type="match status" value="1"/>
</dbReference>
<gene>
    <name evidence="6 7" type="primary">rsmG</name>
    <name evidence="7" type="ORF">RM533_12790</name>
</gene>
<feature type="binding site" evidence="6">
    <location>
        <position position="140"/>
    </location>
    <ligand>
        <name>S-adenosyl-L-methionine</name>
        <dbReference type="ChEBI" id="CHEBI:59789"/>
    </ligand>
</feature>
<dbReference type="RefSeq" id="WP_311341622.1">
    <property type="nucleotide sequence ID" value="NZ_JAVRHS010000015.1"/>
</dbReference>
<dbReference type="EMBL" id="JAVRHS010000015">
    <property type="protein sequence ID" value="MDT0577045.1"/>
    <property type="molecule type" value="Genomic_DNA"/>
</dbReference>
<evidence type="ECO:0000256" key="5">
    <source>
        <dbReference type="ARBA" id="ARBA00022691"/>
    </source>
</evidence>
<evidence type="ECO:0000256" key="4">
    <source>
        <dbReference type="ARBA" id="ARBA00022679"/>
    </source>
</evidence>
<comment type="subcellular location">
    <subcellularLocation>
        <location evidence="6">Cytoplasm</location>
    </subcellularLocation>
</comment>
<dbReference type="NCBIfam" id="TIGR00138">
    <property type="entry name" value="rsmG_gidB"/>
    <property type="match status" value="1"/>
</dbReference>
<proteinExistence type="inferred from homology"/>
<dbReference type="InterPro" id="IPR029063">
    <property type="entry name" value="SAM-dependent_MTases_sf"/>
</dbReference>
<evidence type="ECO:0000256" key="1">
    <source>
        <dbReference type="ARBA" id="ARBA00022490"/>
    </source>
</evidence>
<evidence type="ECO:0000313" key="7">
    <source>
        <dbReference type="EMBL" id="MDT0577045.1"/>
    </source>
</evidence>
<dbReference type="Gene3D" id="3.40.50.150">
    <property type="entry name" value="Vaccinia Virus protein VP39"/>
    <property type="match status" value="1"/>
</dbReference>